<dbReference type="Proteomes" id="UP001057402">
    <property type="component" value="Chromosome 4"/>
</dbReference>
<proteinExistence type="predicted"/>
<accession>A0ACB9R317</accession>
<keyword evidence="2" id="KW-1185">Reference proteome</keyword>
<protein>
    <submittedName>
        <fullName evidence="1">Uncharacterized protein</fullName>
    </submittedName>
</protein>
<organism evidence="1 2">
    <name type="scientific">Melastoma candidum</name>
    <dbReference type="NCBI Taxonomy" id="119954"/>
    <lineage>
        <taxon>Eukaryota</taxon>
        <taxon>Viridiplantae</taxon>
        <taxon>Streptophyta</taxon>
        <taxon>Embryophyta</taxon>
        <taxon>Tracheophyta</taxon>
        <taxon>Spermatophyta</taxon>
        <taxon>Magnoliopsida</taxon>
        <taxon>eudicotyledons</taxon>
        <taxon>Gunneridae</taxon>
        <taxon>Pentapetalae</taxon>
        <taxon>rosids</taxon>
        <taxon>malvids</taxon>
        <taxon>Myrtales</taxon>
        <taxon>Melastomataceae</taxon>
        <taxon>Melastomatoideae</taxon>
        <taxon>Melastomateae</taxon>
        <taxon>Melastoma</taxon>
    </lineage>
</organism>
<name>A0ACB9R317_9MYRT</name>
<evidence type="ECO:0000313" key="1">
    <source>
        <dbReference type="EMBL" id="KAI4373269.1"/>
    </source>
</evidence>
<reference evidence="2" key="1">
    <citation type="journal article" date="2023" name="Front. Plant Sci.">
        <title>Chromosomal-level genome assembly of Melastoma candidum provides insights into trichome evolution.</title>
        <authorList>
            <person name="Zhong Y."/>
            <person name="Wu W."/>
            <person name="Sun C."/>
            <person name="Zou P."/>
            <person name="Liu Y."/>
            <person name="Dai S."/>
            <person name="Zhou R."/>
        </authorList>
    </citation>
    <scope>NUCLEOTIDE SEQUENCE [LARGE SCALE GENOMIC DNA]</scope>
</reference>
<comment type="caution">
    <text evidence="1">The sequence shown here is derived from an EMBL/GenBank/DDBJ whole genome shotgun (WGS) entry which is preliminary data.</text>
</comment>
<sequence>MTENTSVDFEAVCTDLFGVVPLTGDRKAGRIKLSWLASMFVVLLDDTIDDQINRLRDIWLRSDKGNVAELSRISAICTEMETFLDDYVPLRLYGRLGVHEEDHEDVPVLTWQGFDQFDTHEIGHPLSSSALVAPVKRRKAVRFSLPNLDEDQPISQLTQQMPKELPGVDLEKQRVGCSRSHFPIQKSPPSLALCLATRKCISTSESVTDLVHYAPPWNYNPEGREKPISKEAAREKLLEVVRNLPPPDKSTPRIAENRGDYLRVEYESPILGFWFPSGKGSVVEYPLASRFGYFDFDANQKSVAWYEESPSHGQFL</sequence>
<dbReference type="EMBL" id="CM042883">
    <property type="protein sequence ID" value="KAI4373269.1"/>
    <property type="molecule type" value="Genomic_DNA"/>
</dbReference>
<gene>
    <name evidence="1" type="ORF">MLD38_011410</name>
</gene>
<evidence type="ECO:0000313" key="2">
    <source>
        <dbReference type="Proteomes" id="UP001057402"/>
    </source>
</evidence>